<evidence type="ECO:0000313" key="3">
    <source>
        <dbReference type="EMBL" id="NJC25146.1"/>
    </source>
</evidence>
<name>A0ABX0X816_9BACT</name>
<keyword evidence="1" id="KW-1133">Transmembrane helix</keyword>
<evidence type="ECO:0000313" key="4">
    <source>
        <dbReference type="Proteomes" id="UP000770785"/>
    </source>
</evidence>
<dbReference type="Pfam" id="PF12146">
    <property type="entry name" value="Hydrolase_4"/>
    <property type="match status" value="1"/>
</dbReference>
<keyword evidence="1" id="KW-0812">Transmembrane</keyword>
<dbReference type="PANTHER" id="PTHR12277">
    <property type="entry name" value="ALPHA/BETA HYDROLASE DOMAIN-CONTAINING PROTEIN"/>
    <property type="match status" value="1"/>
</dbReference>
<keyword evidence="1" id="KW-0472">Membrane</keyword>
<keyword evidence="4" id="KW-1185">Reference proteome</keyword>
<dbReference type="Gene3D" id="3.40.50.1820">
    <property type="entry name" value="alpha/beta hydrolase"/>
    <property type="match status" value="1"/>
</dbReference>
<feature type="transmembrane region" description="Helical" evidence="1">
    <location>
        <begin position="6"/>
        <end position="24"/>
    </location>
</feature>
<dbReference type="RefSeq" id="WP_168035912.1">
    <property type="nucleotide sequence ID" value="NZ_JAATJH010000001.1"/>
</dbReference>
<feature type="domain" description="Serine aminopeptidase S33" evidence="2">
    <location>
        <begin position="72"/>
        <end position="178"/>
    </location>
</feature>
<dbReference type="SUPFAM" id="SSF53474">
    <property type="entry name" value="alpha/beta-Hydrolases"/>
    <property type="match status" value="1"/>
</dbReference>
<accession>A0ABX0X816</accession>
<protein>
    <recommendedName>
        <fullName evidence="2">Serine aminopeptidase S33 domain-containing protein</fullName>
    </recommendedName>
</protein>
<proteinExistence type="predicted"/>
<dbReference type="Proteomes" id="UP000770785">
    <property type="component" value="Unassembled WGS sequence"/>
</dbReference>
<reference evidence="3 4" key="1">
    <citation type="submission" date="2020-03" db="EMBL/GenBank/DDBJ databases">
        <title>Genomic Encyclopedia of Type Strains, Phase IV (KMG-IV): sequencing the most valuable type-strain genomes for metagenomic binning, comparative biology and taxonomic classification.</title>
        <authorList>
            <person name="Goeker M."/>
        </authorList>
    </citation>
    <scope>NUCLEOTIDE SEQUENCE [LARGE SCALE GENOMIC DNA]</scope>
    <source>
        <strain evidence="3 4">DSM 105096</strain>
    </source>
</reference>
<dbReference type="InterPro" id="IPR022742">
    <property type="entry name" value="Hydrolase_4"/>
</dbReference>
<gene>
    <name evidence="3" type="ORF">GGR27_000627</name>
</gene>
<sequence>MRVLKGIFITLAVIYVALATLIYAKQESLIFHPRARAIEYSYGNYPEEWVEVEPGIRLNAMTVAAAGEVAPGVILYLHGNVGDNGRSLYQTRSLVGMGYDLFLVDYRGFGKSEGRIGGEENMTDDLQIVYDHLKDRYGEENIVIVGYSLGTGPGTFLAARNNPRGVVLVAPYLSLTAMKGEFFWMFPDFLLNYELNNERHLAEANCPVTIIHGTGDRLIPVEMSQRLAAVDPVRIELVELNGVGHRGAILSSELAVAVGRYVRAE</sequence>
<dbReference type="InterPro" id="IPR029058">
    <property type="entry name" value="AB_hydrolase_fold"/>
</dbReference>
<evidence type="ECO:0000256" key="1">
    <source>
        <dbReference type="SAM" id="Phobius"/>
    </source>
</evidence>
<comment type="caution">
    <text evidence="3">The sequence shown here is derived from an EMBL/GenBank/DDBJ whole genome shotgun (WGS) entry which is preliminary data.</text>
</comment>
<evidence type="ECO:0000259" key="2">
    <source>
        <dbReference type="Pfam" id="PF12146"/>
    </source>
</evidence>
<dbReference type="EMBL" id="JAATJH010000001">
    <property type="protein sequence ID" value="NJC25146.1"/>
    <property type="molecule type" value="Genomic_DNA"/>
</dbReference>
<dbReference type="PANTHER" id="PTHR12277:SF81">
    <property type="entry name" value="PROTEIN ABHD13"/>
    <property type="match status" value="1"/>
</dbReference>
<organism evidence="3 4">
    <name type="scientific">Neolewinella antarctica</name>
    <dbReference type="NCBI Taxonomy" id="442734"/>
    <lineage>
        <taxon>Bacteria</taxon>
        <taxon>Pseudomonadati</taxon>
        <taxon>Bacteroidota</taxon>
        <taxon>Saprospiria</taxon>
        <taxon>Saprospirales</taxon>
        <taxon>Lewinellaceae</taxon>
        <taxon>Neolewinella</taxon>
    </lineage>
</organism>